<feature type="compositionally biased region" description="Basic and acidic residues" evidence="1">
    <location>
        <begin position="112"/>
        <end position="148"/>
    </location>
</feature>
<reference evidence="2 3" key="1">
    <citation type="journal article" date="2016" name="Mol. Biol. Evol.">
        <title>Comparative Genomics of Early-Diverging Mushroom-Forming Fungi Provides Insights into the Origins of Lignocellulose Decay Capabilities.</title>
        <authorList>
            <person name="Nagy L.G."/>
            <person name="Riley R."/>
            <person name="Tritt A."/>
            <person name="Adam C."/>
            <person name="Daum C."/>
            <person name="Floudas D."/>
            <person name="Sun H."/>
            <person name="Yadav J.S."/>
            <person name="Pangilinan J."/>
            <person name="Larsson K.H."/>
            <person name="Matsuura K."/>
            <person name="Barry K."/>
            <person name="Labutti K."/>
            <person name="Kuo R."/>
            <person name="Ohm R.A."/>
            <person name="Bhattacharya S.S."/>
            <person name="Shirouzu T."/>
            <person name="Yoshinaga Y."/>
            <person name="Martin F.M."/>
            <person name="Grigoriev I.V."/>
            <person name="Hibbett D.S."/>
        </authorList>
    </citation>
    <scope>NUCLEOTIDE SEQUENCE [LARGE SCALE GENOMIC DNA]</scope>
    <source>
        <strain evidence="2 3">TUFC12733</strain>
    </source>
</reference>
<proteinExistence type="predicted"/>
<feature type="non-terminal residue" evidence="2">
    <location>
        <position position="1"/>
    </location>
</feature>
<dbReference type="AlphaFoldDB" id="A0A167H1R8"/>
<accession>A0A167H1R8</accession>
<evidence type="ECO:0000256" key="1">
    <source>
        <dbReference type="SAM" id="MobiDB-lite"/>
    </source>
</evidence>
<gene>
    <name evidence="2" type="ORF">CALVIDRAFT_459939</name>
</gene>
<organism evidence="2 3">
    <name type="scientific">Calocera viscosa (strain TUFC12733)</name>
    <dbReference type="NCBI Taxonomy" id="1330018"/>
    <lineage>
        <taxon>Eukaryota</taxon>
        <taxon>Fungi</taxon>
        <taxon>Dikarya</taxon>
        <taxon>Basidiomycota</taxon>
        <taxon>Agaricomycotina</taxon>
        <taxon>Dacrymycetes</taxon>
        <taxon>Dacrymycetales</taxon>
        <taxon>Dacrymycetaceae</taxon>
        <taxon>Calocera</taxon>
    </lineage>
</organism>
<dbReference type="EMBL" id="KV417328">
    <property type="protein sequence ID" value="KZO91141.1"/>
    <property type="molecule type" value="Genomic_DNA"/>
</dbReference>
<feature type="non-terminal residue" evidence="2">
    <location>
        <position position="155"/>
    </location>
</feature>
<name>A0A167H1R8_CALVF</name>
<dbReference type="Proteomes" id="UP000076738">
    <property type="component" value="Unassembled WGS sequence"/>
</dbReference>
<feature type="region of interest" description="Disordered" evidence="1">
    <location>
        <begin position="110"/>
        <end position="155"/>
    </location>
</feature>
<evidence type="ECO:0000313" key="2">
    <source>
        <dbReference type="EMBL" id="KZO91141.1"/>
    </source>
</evidence>
<protein>
    <submittedName>
        <fullName evidence="2">Uncharacterized protein</fullName>
    </submittedName>
</protein>
<dbReference type="OrthoDB" id="3267800at2759"/>
<evidence type="ECO:0000313" key="3">
    <source>
        <dbReference type="Proteomes" id="UP000076738"/>
    </source>
</evidence>
<keyword evidence="3" id="KW-1185">Reference proteome</keyword>
<sequence length="155" mass="17428">ADLHSRATIAESNVGGDILRRLTKREAKDAKRMSKILKSEAVTEQRSLDVAIKELERLQKVQRKSAAAEAEALSRHTKASRQENKLNQAYLSAKTKWEQAAAYLKSCTESLEQSREHARNGTELLREKTAEVDRLRAQKATDDRERQAKLAGLSS</sequence>